<feature type="binding site" evidence="19">
    <location>
        <position position="844"/>
    </location>
    <ligand>
        <name>Mg(2+)</name>
        <dbReference type="ChEBI" id="CHEBI:18420"/>
        <label>4</label>
    </ligand>
</feature>
<feature type="binding site" evidence="19">
    <location>
        <position position="305"/>
    </location>
    <ligand>
        <name>Mg(2+)</name>
        <dbReference type="ChEBI" id="CHEBI:18420"/>
        <label>1</label>
    </ligand>
</feature>
<comment type="subunit">
    <text evidence="18 19">Composed of two chains; the small (or glutamine) chain promotes the hydrolysis of glutamine to ammonia, which is used by the large (or ammonia) chain to synthesize carbamoyl phosphate. Tetramer of heterodimers (alpha,beta)4.</text>
</comment>
<evidence type="ECO:0000256" key="1">
    <source>
        <dbReference type="ARBA" id="ARBA00001936"/>
    </source>
</evidence>
<dbReference type="Gene3D" id="3.30.1490.20">
    <property type="entry name" value="ATP-grasp fold, A domain"/>
    <property type="match status" value="1"/>
</dbReference>
<keyword evidence="8" id="KW-0479">Metal-binding</keyword>
<comment type="caution">
    <text evidence="22">The sequence shown here is derived from an EMBL/GenBank/DDBJ whole genome shotgun (WGS) entry which is preliminary data.</text>
</comment>
<feature type="binding site" evidence="19">
    <location>
        <position position="790"/>
    </location>
    <ligand>
        <name>ATP</name>
        <dbReference type="ChEBI" id="CHEBI:30616"/>
        <label>2</label>
    </ligand>
</feature>
<keyword evidence="12" id="KW-0460">Magnesium</keyword>
<dbReference type="GO" id="GO:0004087">
    <property type="term" value="F:carbamoyl-phosphate synthase (ammonia) activity"/>
    <property type="evidence" value="ECO:0007669"/>
    <property type="project" value="UniProtKB-EC"/>
</dbReference>
<dbReference type="InterPro" id="IPR011761">
    <property type="entry name" value="ATP-grasp"/>
</dbReference>
<dbReference type="FunFam" id="3.30.1490.20:FF:000001">
    <property type="entry name" value="Carbamoyl-phosphate synthase large chain"/>
    <property type="match status" value="1"/>
</dbReference>
<dbReference type="GO" id="GO:0005737">
    <property type="term" value="C:cytoplasm"/>
    <property type="evidence" value="ECO:0007669"/>
    <property type="project" value="TreeGrafter"/>
</dbReference>
<dbReference type="InterPro" id="IPR033937">
    <property type="entry name" value="MGS_CPS_CarB"/>
</dbReference>
<feature type="binding site" evidence="19">
    <location>
        <position position="792"/>
    </location>
    <ligand>
        <name>ATP</name>
        <dbReference type="ChEBI" id="CHEBI:30616"/>
        <label>2</label>
    </ligand>
</feature>
<feature type="binding site" evidence="19">
    <location>
        <position position="291"/>
    </location>
    <ligand>
        <name>Mg(2+)</name>
        <dbReference type="ChEBI" id="CHEBI:18420"/>
        <label>1</label>
    </ligand>
</feature>
<evidence type="ECO:0000256" key="2">
    <source>
        <dbReference type="ARBA" id="ARBA00004812"/>
    </source>
</evidence>
<evidence type="ECO:0000256" key="5">
    <source>
        <dbReference type="ARBA" id="ARBA00022571"/>
    </source>
</evidence>
<accession>A0A6N9VD88</accession>
<dbReference type="InterPro" id="IPR016185">
    <property type="entry name" value="PreATP-grasp_dom_sf"/>
</dbReference>
<dbReference type="GO" id="GO:0005524">
    <property type="term" value="F:ATP binding"/>
    <property type="evidence" value="ECO:0007669"/>
    <property type="project" value="UniProtKB-UniRule"/>
</dbReference>
<dbReference type="NCBIfam" id="NF009455">
    <property type="entry name" value="PRK12815.1"/>
    <property type="match status" value="1"/>
</dbReference>
<evidence type="ECO:0000256" key="11">
    <source>
        <dbReference type="ARBA" id="ARBA00022840"/>
    </source>
</evidence>
<dbReference type="UniPathway" id="UPA00068">
    <property type="reaction ID" value="UER00171"/>
</dbReference>
<evidence type="ECO:0000256" key="8">
    <source>
        <dbReference type="ARBA" id="ARBA00022723"/>
    </source>
</evidence>
<feature type="domain" description="MGS-like" evidence="21">
    <location>
        <begin position="955"/>
        <end position="1100"/>
    </location>
</feature>
<feature type="binding site" evidence="19">
    <location>
        <position position="291"/>
    </location>
    <ligand>
        <name>ATP</name>
        <dbReference type="ChEBI" id="CHEBI:30616"/>
        <label>1</label>
    </ligand>
</feature>
<feature type="binding site" evidence="19">
    <location>
        <position position="759"/>
    </location>
    <ligand>
        <name>ATP</name>
        <dbReference type="ChEBI" id="CHEBI:30616"/>
        <label>2</label>
    </ligand>
</feature>
<feature type="binding site" evidence="19">
    <location>
        <position position="844"/>
    </location>
    <ligand>
        <name>ATP</name>
        <dbReference type="ChEBI" id="CHEBI:30616"/>
        <label>2</label>
    </ligand>
</feature>
<evidence type="ECO:0000256" key="9">
    <source>
        <dbReference type="ARBA" id="ARBA00022737"/>
    </source>
</evidence>
<dbReference type="SUPFAM" id="SSF48108">
    <property type="entry name" value="Carbamoyl phosphate synthetase, large subunit connection domain"/>
    <property type="match status" value="1"/>
</dbReference>
<dbReference type="CDD" id="cd01424">
    <property type="entry name" value="MGS_CPS_II"/>
    <property type="match status" value="1"/>
</dbReference>
<feature type="binding site" evidence="19">
    <location>
        <position position="307"/>
    </location>
    <ligand>
        <name>Mn(2+)</name>
        <dbReference type="ChEBI" id="CHEBI:29035"/>
        <label>2</label>
    </ligand>
</feature>
<dbReference type="EC" id="6.3.4.16" evidence="19"/>
<dbReference type="AlphaFoldDB" id="A0A6N9VD88"/>
<dbReference type="InterPro" id="IPR006275">
    <property type="entry name" value="CPSase_lsu"/>
</dbReference>
<dbReference type="FunFam" id="3.40.50.1380:FF:000007">
    <property type="entry name" value="Carbamoyl-phosphate synthase large chain"/>
    <property type="match status" value="1"/>
</dbReference>
<feature type="binding site" evidence="19">
    <location>
        <position position="182"/>
    </location>
    <ligand>
        <name>ATP</name>
        <dbReference type="ChEBI" id="CHEBI:30616"/>
        <label>1</label>
    </ligand>
</feature>
<keyword evidence="13 19" id="KW-0665">Pyrimidine biosynthesis</keyword>
<feature type="binding site" evidence="19">
    <location>
        <position position="844"/>
    </location>
    <ligand>
        <name>Mn(2+)</name>
        <dbReference type="ChEBI" id="CHEBI:29035"/>
        <label>3</label>
    </ligand>
</feature>
<feature type="binding site" evidence="19">
    <location>
        <position position="846"/>
    </location>
    <ligand>
        <name>Mg(2+)</name>
        <dbReference type="ChEBI" id="CHEBI:18420"/>
        <label>4</label>
    </ligand>
</feature>
<dbReference type="GO" id="GO:0006541">
    <property type="term" value="P:glutamine metabolic process"/>
    <property type="evidence" value="ECO:0007669"/>
    <property type="project" value="TreeGrafter"/>
</dbReference>
<feature type="binding site" evidence="19">
    <location>
        <position position="844"/>
    </location>
    <ligand>
        <name>Mn(2+)</name>
        <dbReference type="ChEBI" id="CHEBI:29035"/>
        <label>4</label>
    </ligand>
</feature>
<comment type="pathway">
    <text evidence="3 19">Amino-acid biosynthesis; L-arginine biosynthesis; carbamoyl phosphate from bicarbonate: step 1/1.</text>
</comment>
<dbReference type="SUPFAM" id="SSF52440">
    <property type="entry name" value="PreATP-grasp domain"/>
    <property type="match status" value="2"/>
</dbReference>
<feature type="binding site" evidence="19">
    <location>
        <position position="175"/>
    </location>
    <ligand>
        <name>ATP</name>
        <dbReference type="ChEBI" id="CHEBI:30616"/>
        <label>1</label>
    </ligand>
</feature>
<dbReference type="NCBIfam" id="TIGR01369">
    <property type="entry name" value="CPSaseII_lrg"/>
    <property type="match status" value="1"/>
</dbReference>
<comment type="cofactor">
    <cofactor evidence="1">
        <name>Mn(2+)</name>
        <dbReference type="ChEBI" id="CHEBI:29035"/>
    </cofactor>
</comment>
<feature type="binding site" evidence="19">
    <location>
        <position position="291"/>
    </location>
    <ligand>
        <name>Mn(2+)</name>
        <dbReference type="ChEBI" id="CHEBI:29035"/>
        <label>1</label>
    </ligand>
</feature>
<dbReference type="InterPro" id="IPR013815">
    <property type="entry name" value="ATP_grasp_subdomain_1"/>
</dbReference>
<dbReference type="PROSITE" id="PS51855">
    <property type="entry name" value="MGS"/>
    <property type="match status" value="1"/>
</dbReference>
<comment type="cofactor">
    <cofactor evidence="19">
        <name>Mg(2+)</name>
        <dbReference type="ChEBI" id="CHEBI:18420"/>
    </cofactor>
    <cofactor evidence="19">
        <name>Mn(2+)</name>
        <dbReference type="ChEBI" id="CHEBI:29035"/>
    </cofactor>
    <text evidence="19">Binds 4 Mg(2+) or Mn(2+) ions per subunit.</text>
</comment>
<keyword evidence="11 19" id="KW-0067">ATP-binding</keyword>
<feature type="binding site" evidence="19">
    <location>
        <position position="757"/>
    </location>
    <ligand>
        <name>ATP</name>
        <dbReference type="ChEBI" id="CHEBI:30616"/>
        <label>2</label>
    </ligand>
</feature>
<gene>
    <name evidence="19 22" type="primary">carB</name>
    <name evidence="22" type="ORF">G3I39_18300</name>
</gene>
<evidence type="ECO:0000313" key="22">
    <source>
        <dbReference type="EMBL" id="NEB68989.1"/>
    </source>
</evidence>
<dbReference type="UniPathway" id="UPA00070">
    <property type="reaction ID" value="UER00115"/>
</dbReference>
<dbReference type="InterPro" id="IPR005480">
    <property type="entry name" value="CPSase_lsu_oligo"/>
</dbReference>
<evidence type="ECO:0000256" key="18">
    <source>
        <dbReference type="ARBA" id="ARBA00062056"/>
    </source>
</evidence>
<feature type="binding site" evidence="19">
    <location>
        <position position="221"/>
    </location>
    <ligand>
        <name>ATP</name>
        <dbReference type="ChEBI" id="CHEBI:30616"/>
        <label>1</label>
    </ligand>
</feature>
<feature type="binding site" evidence="19">
    <location>
        <position position="214"/>
    </location>
    <ligand>
        <name>ATP</name>
        <dbReference type="ChEBI" id="CHEBI:30616"/>
        <label>1</label>
    </ligand>
</feature>
<evidence type="ECO:0000256" key="12">
    <source>
        <dbReference type="ARBA" id="ARBA00022842"/>
    </source>
</evidence>
<organism evidence="22 23">
    <name type="scientific">Streptomyces microflavus</name>
    <name type="common">Streptomyces lipmanii</name>
    <dbReference type="NCBI Taxonomy" id="1919"/>
    <lineage>
        <taxon>Bacteria</taxon>
        <taxon>Bacillati</taxon>
        <taxon>Actinomycetota</taxon>
        <taxon>Actinomycetes</taxon>
        <taxon>Kitasatosporales</taxon>
        <taxon>Streptomycetaceae</taxon>
        <taxon>Streptomyces</taxon>
    </lineage>
</organism>
<dbReference type="RefSeq" id="WP_164357625.1">
    <property type="nucleotide sequence ID" value="NZ_JAAGME010000798.1"/>
</dbReference>
<dbReference type="NCBIfam" id="NF003671">
    <property type="entry name" value="PRK05294.1"/>
    <property type="match status" value="1"/>
</dbReference>
<dbReference type="InterPro" id="IPR036897">
    <property type="entry name" value="CarbamoylP_synth_lsu_oligo_sf"/>
</dbReference>
<evidence type="ECO:0000256" key="10">
    <source>
        <dbReference type="ARBA" id="ARBA00022741"/>
    </source>
</evidence>
<dbReference type="Proteomes" id="UP000471648">
    <property type="component" value="Unassembled WGS sequence"/>
</dbReference>
<dbReference type="EC" id="6.3.5.5" evidence="19"/>
<reference evidence="22 23" key="1">
    <citation type="submission" date="2020-01" db="EMBL/GenBank/DDBJ databases">
        <title>Insect and environment-associated Actinomycetes.</title>
        <authorList>
            <person name="Currrie C."/>
            <person name="Chevrette M."/>
            <person name="Carlson C."/>
            <person name="Stubbendieck R."/>
            <person name="Wendt-Pienkowski E."/>
        </authorList>
    </citation>
    <scope>NUCLEOTIDE SEQUENCE [LARGE SCALE GENOMIC DNA]</scope>
    <source>
        <strain evidence="22 23">SID14438</strain>
    </source>
</reference>
<keyword evidence="6 19" id="KW-0436">Ligase</keyword>
<dbReference type="PROSITE" id="PS00867">
    <property type="entry name" value="CPSASE_2"/>
    <property type="match status" value="2"/>
</dbReference>
<feature type="binding site" evidence="19">
    <location>
        <position position="718"/>
    </location>
    <ligand>
        <name>ATP</name>
        <dbReference type="ChEBI" id="CHEBI:30616"/>
        <label>2</label>
    </ligand>
</feature>
<evidence type="ECO:0000256" key="7">
    <source>
        <dbReference type="ARBA" id="ARBA00022605"/>
    </source>
</evidence>
<dbReference type="InterPro" id="IPR011607">
    <property type="entry name" value="MGS-like_dom"/>
</dbReference>
<feature type="binding site" evidence="19">
    <location>
        <position position="844"/>
    </location>
    <ligand>
        <name>Mg(2+)</name>
        <dbReference type="ChEBI" id="CHEBI:18420"/>
        <label>3</label>
    </ligand>
</feature>
<dbReference type="Pfam" id="PF25596">
    <property type="entry name" value="CPSase_L_D1"/>
    <property type="match status" value="2"/>
</dbReference>
<feature type="binding site" evidence="19">
    <location>
        <position position="832"/>
    </location>
    <ligand>
        <name>ATP</name>
        <dbReference type="ChEBI" id="CHEBI:30616"/>
        <label>2</label>
    </ligand>
</feature>
<dbReference type="Gene3D" id="1.10.1030.10">
    <property type="entry name" value="Carbamoyl-phosphate synthetase, large subunit oligomerisation domain"/>
    <property type="match status" value="1"/>
</dbReference>
<dbReference type="HAMAP" id="MF_01210_B">
    <property type="entry name" value="CPSase_L_chain_B"/>
    <property type="match status" value="1"/>
</dbReference>
<evidence type="ECO:0000259" key="21">
    <source>
        <dbReference type="PROSITE" id="PS51855"/>
    </source>
</evidence>
<dbReference type="SMART" id="SM00851">
    <property type="entry name" value="MGS"/>
    <property type="match status" value="1"/>
</dbReference>
<dbReference type="GO" id="GO:0006526">
    <property type="term" value="P:L-arginine biosynthetic process"/>
    <property type="evidence" value="ECO:0007669"/>
    <property type="project" value="UniProtKB-UniRule"/>
</dbReference>
<dbReference type="FunFam" id="3.40.50.20:FF:000003">
    <property type="entry name" value="Carbamoyl-phosphate synthase large chain"/>
    <property type="match status" value="1"/>
</dbReference>
<evidence type="ECO:0000256" key="17">
    <source>
        <dbReference type="ARBA" id="ARBA00057223"/>
    </source>
</evidence>
<feature type="binding site" evidence="19">
    <location>
        <position position="129"/>
    </location>
    <ligand>
        <name>ATP</name>
        <dbReference type="ChEBI" id="CHEBI:30616"/>
        <label>1</label>
    </ligand>
</feature>
<dbReference type="FunFam" id="1.10.1030.10:FF:000002">
    <property type="entry name" value="Carbamoyl-phosphate synthase large chain"/>
    <property type="match status" value="1"/>
</dbReference>
<feature type="binding site" evidence="19">
    <location>
        <position position="216"/>
    </location>
    <ligand>
        <name>ATP</name>
        <dbReference type="ChEBI" id="CHEBI:30616"/>
        <label>1</label>
    </ligand>
</feature>
<dbReference type="SUPFAM" id="SSF52335">
    <property type="entry name" value="Methylglyoxal synthase-like"/>
    <property type="match status" value="1"/>
</dbReference>
<dbReference type="PROSITE" id="PS50975">
    <property type="entry name" value="ATP_GRASP"/>
    <property type="match status" value="2"/>
</dbReference>
<feature type="region of interest" description="Allosteric domain" evidence="19">
    <location>
        <begin position="955"/>
        <end position="1129"/>
    </location>
</feature>
<dbReference type="FunFam" id="3.30.470.20:FF:000007">
    <property type="entry name" value="Carbamoyl-phosphate synthase large chain"/>
    <property type="match status" value="1"/>
</dbReference>
<dbReference type="PANTHER" id="PTHR11405:SF53">
    <property type="entry name" value="CARBAMOYL-PHOSPHATE SYNTHASE [AMMONIA], MITOCHONDRIAL"/>
    <property type="match status" value="1"/>
</dbReference>
<feature type="binding site" evidence="19">
    <location>
        <position position="846"/>
    </location>
    <ligand>
        <name>Mn(2+)</name>
        <dbReference type="ChEBI" id="CHEBI:29035"/>
        <label>4</label>
    </ligand>
</feature>
<feature type="binding site" evidence="19">
    <location>
        <position position="832"/>
    </location>
    <ligand>
        <name>Mg(2+)</name>
        <dbReference type="ChEBI" id="CHEBI:18420"/>
        <label>3</label>
    </ligand>
</feature>
<dbReference type="Gene3D" id="3.40.50.20">
    <property type="match status" value="2"/>
</dbReference>
<keyword evidence="14" id="KW-0464">Manganese</keyword>
<feature type="region of interest" description="Carboxyphosphate synthetic domain" evidence="19">
    <location>
        <begin position="1"/>
        <end position="408"/>
    </location>
</feature>
<comment type="caution">
    <text evidence="19">Lacks conserved residue(s) required for the propagation of feature annotation.</text>
</comment>
<dbReference type="InterPro" id="IPR005483">
    <property type="entry name" value="CPSase_dom"/>
</dbReference>
<dbReference type="Pfam" id="PF02142">
    <property type="entry name" value="MGS"/>
    <property type="match status" value="1"/>
</dbReference>
<name>A0A6N9VD88_STRMI</name>
<feature type="binding site" evidence="19">
    <location>
        <position position="305"/>
    </location>
    <ligand>
        <name>Mn(2+)</name>
        <dbReference type="ChEBI" id="CHEBI:29035"/>
        <label>2</label>
    </ligand>
</feature>
<dbReference type="InterPro" id="IPR058047">
    <property type="entry name" value="CPSase_preATP-grasp"/>
</dbReference>
<evidence type="ECO:0000256" key="16">
    <source>
        <dbReference type="ARBA" id="ARBA00048816"/>
    </source>
</evidence>
<dbReference type="PROSITE" id="PS00866">
    <property type="entry name" value="CPSASE_1"/>
    <property type="match status" value="2"/>
</dbReference>
<dbReference type="Pfam" id="PF02787">
    <property type="entry name" value="CPSase_L_D3"/>
    <property type="match status" value="1"/>
</dbReference>
<dbReference type="SMART" id="SM01096">
    <property type="entry name" value="CPSase_L_D3"/>
    <property type="match status" value="1"/>
</dbReference>
<dbReference type="Gene3D" id="3.30.470.20">
    <property type="entry name" value="ATP-grasp fold, B domain"/>
    <property type="match status" value="2"/>
</dbReference>
<feature type="binding site" evidence="19">
    <location>
        <position position="181"/>
    </location>
    <ligand>
        <name>ATP</name>
        <dbReference type="ChEBI" id="CHEBI:30616"/>
        <label>1</label>
    </ligand>
</feature>
<feature type="binding site" evidence="19">
    <location>
        <position position="247"/>
    </location>
    <ligand>
        <name>ATP</name>
        <dbReference type="ChEBI" id="CHEBI:30616"/>
        <label>1</label>
    </ligand>
</feature>
<feature type="binding site" evidence="19">
    <location>
        <position position="249"/>
    </location>
    <ligand>
        <name>ATP</name>
        <dbReference type="ChEBI" id="CHEBI:30616"/>
        <label>1</label>
    </ligand>
</feature>
<dbReference type="SUPFAM" id="SSF56059">
    <property type="entry name" value="Glutathione synthetase ATP-binding domain-like"/>
    <property type="match status" value="2"/>
</dbReference>
<keyword evidence="5 19" id="KW-0055">Arginine biosynthesis</keyword>
<proteinExistence type="inferred from homology"/>
<feature type="binding site" evidence="19">
    <location>
        <position position="305"/>
    </location>
    <ligand>
        <name>ATP</name>
        <dbReference type="ChEBI" id="CHEBI:30616"/>
        <label>1</label>
    </ligand>
</feature>
<evidence type="ECO:0000256" key="4">
    <source>
        <dbReference type="ARBA" id="ARBA00009799"/>
    </source>
</evidence>
<protein>
    <recommendedName>
        <fullName evidence="19">Carbamoyl phosphate synthase large chain</fullName>
        <ecNumber evidence="19">6.3.4.16</ecNumber>
        <ecNumber evidence="19">6.3.5.5</ecNumber>
    </recommendedName>
    <alternativeName>
        <fullName evidence="19">Carbamoyl phosphate synthetase ammonia chain</fullName>
    </alternativeName>
</protein>
<dbReference type="GO" id="GO:0046872">
    <property type="term" value="F:metal ion binding"/>
    <property type="evidence" value="ECO:0007669"/>
    <property type="project" value="UniProtKB-KW"/>
</dbReference>
<feature type="domain" description="ATP-grasp" evidence="20">
    <location>
        <begin position="682"/>
        <end position="873"/>
    </location>
</feature>
<dbReference type="InterPro" id="IPR036914">
    <property type="entry name" value="MGS-like_dom_sf"/>
</dbReference>
<keyword evidence="10 19" id="KW-0547">Nucleotide-binding</keyword>
<dbReference type="GO" id="GO:0004088">
    <property type="term" value="F:carbamoyl-phosphate synthase (glutamine-hydrolyzing) activity"/>
    <property type="evidence" value="ECO:0007669"/>
    <property type="project" value="UniProtKB-UniRule"/>
</dbReference>
<dbReference type="PANTHER" id="PTHR11405">
    <property type="entry name" value="CARBAMOYLTRANSFERASE FAMILY MEMBER"/>
    <property type="match status" value="1"/>
</dbReference>
<feature type="binding site" evidence="19">
    <location>
        <position position="307"/>
    </location>
    <ligand>
        <name>Mg(2+)</name>
        <dbReference type="ChEBI" id="CHEBI:18420"/>
        <label>2</label>
    </ligand>
</feature>
<dbReference type="Pfam" id="PF02786">
    <property type="entry name" value="CPSase_L_D2"/>
    <property type="match status" value="2"/>
</dbReference>
<comment type="similarity">
    <text evidence="4 19">Belongs to the CarB family.</text>
</comment>
<comment type="domain">
    <text evidence="19">The large subunit is composed of 2 ATP-grasp domains that are involved in binding the 2 ATP molecules needed for carbamoyl phosphate synthesis. The N-terminal ATP-grasp domain (referred to as the carboxyphosphate synthetic component) catalyzes the ATP-dependent phosphorylation of hydrogencarbonate to carboxyphosphate and the subsequent nucleophilic attack by ammonia to form a carbamate intermediate. The C-terminal ATP-grasp domain (referred to as the carbamoyl phosphate synthetic component) then catalyzes the phosphorylation of carbamate with the second ATP to form the end product carbamoyl phosphate. The reactive and unstable enzyme intermediates are sequentially channeled from one active site to the next through the interior of the protein over a distance of at least 96 A.</text>
</comment>
<evidence type="ECO:0000313" key="23">
    <source>
        <dbReference type="Proteomes" id="UP000471648"/>
    </source>
</evidence>
<dbReference type="EMBL" id="JAAGME010000798">
    <property type="protein sequence ID" value="NEB68989.1"/>
    <property type="molecule type" value="Genomic_DNA"/>
</dbReference>
<evidence type="ECO:0000256" key="3">
    <source>
        <dbReference type="ARBA" id="ARBA00005077"/>
    </source>
</evidence>
<evidence type="ECO:0000256" key="13">
    <source>
        <dbReference type="ARBA" id="ARBA00022975"/>
    </source>
</evidence>
<dbReference type="FunFam" id="3.40.50.20:FF:000001">
    <property type="entry name" value="Carbamoyl-phosphate synthase large chain"/>
    <property type="match status" value="1"/>
</dbReference>
<sequence length="1129" mass="120637">MPKRSDIQSVLVIGSGPIVIGQAAEFDYSGTQACRVLKAEGLRVILVNSNPATIMTDPEIADATYVEPITPEFVEKIIAKERPDALLPTLGGQTALNTAISMHDNGVLEKYGVELIGANVEAINKGEDRDLFKDVVEAVKAKIGYGESARSVICHTMDDVIKGVDTLGGYPVVVRPSFTMGGAGSGFAHDEEELRRIAGQGLTLSPTTEVLLEESILGWKEYELELMRDRNDNVVVVCSIENFDPMGVHTGDSITVAPAMTLTDREYQRLRDVGIAIIREVGVDTGGCNIQFAIDPTDGRVIVIEMNPRVSRSSALASKATGFPIAKIAAKLAVGYTLDEIPNDITEKTPASFEPTLDYVVVKAPRFAFEKFPSADSTLTTTMKSVGEAMAIGRNFTEALQKALRSLEKKGSQFAFTGPIRDKSELLAEATRPTDGRINTVMQAIRAGATQDEVFDATKIDPWFVDQLFLIKEYADELAAADKLGPELLAEAKRHGFSDAQIGEIRGLREDVVREVRHALGIRPVYKTVDTCAAEFAANTPYFYSSYDEESEVAPRTKPAVIILGSGPNRIGQGIEFDYSCVHASFALSDAGYETVMVNCNPETVSTDYDTSDRLYFEPLTLEDVLEIVHAESLAGPVAGVIVQLGGQTPLGLSQALKDNGVPIVGTSPEAIHAAEDRGAFGQVLAEAGLPAPKHGTATTFHGAKAIADEIGYPVLVRPSYVLGGRGMEIVYDEARLASYIAESTEISPTRPVLVDRFLDDAIEIDVDALYDGTELYLGGVMEHIEEAGIHSGDSACALPPITLGGFDIKRLRASTEGIAKGVGVLGLINIQFALSGDILYVLEANPRASRTVPFTSKATAVPLAKAAARISLGSTIAELRAEGLLPKTGDGGTLPLDAPISVKEAVMPWSRFRDIHGRGVDTVLGPEMRSTGEVMGIDSVFGTAYAKSQAGAYGPLPTSGRAFISVANRDKRSMIFPARELVAHGFELMATSGTAEVLKRNGINATVVRKQSEGEGPNGEKTIVQHIHDGEVDLIVNTPYGTGGRLDGYEIRTAAVARSVPCLTTVQALAAAVQGIDALNHGDVGVRSLQEHAEQLTAMTVRDQLELAGIEVSRATETARRASAVPIM</sequence>
<evidence type="ECO:0000259" key="20">
    <source>
        <dbReference type="PROSITE" id="PS50975"/>
    </source>
</evidence>
<feature type="binding site" evidence="19">
    <location>
        <position position="791"/>
    </location>
    <ligand>
        <name>ATP</name>
        <dbReference type="ChEBI" id="CHEBI:30616"/>
        <label>2</label>
    </ligand>
</feature>
<feature type="binding site" evidence="19">
    <location>
        <position position="305"/>
    </location>
    <ligand>
        <name>Mg(2+)</name>
        <dbReference type="ChEBI" id="CHEBI:18420"/>
        <label>2</label>
    </ligand>
</feature>
<feature type="binding site" evidence="19">
    <location>
        <position position="764"/>
    </location>
    <ligand>
        <name>ATP</name>
        <dbReference type="ChEBI" id="CHEBI:30616"/>
        <label>2</label>
    </ligand>
</feature>
<dbReference type="PRINTS" id="PR00098">
    <property type="entry name" value="CPSASE"/>
</dbReference>
<feature type="domain" description="ATP-grasp" evidence="20">
    <location>
        <begin position="137"/>
        <end position="334"/>
    </location>
</feature>
<dbReference type="Gene3D" id="3.40.50.1380">
    <property type="entry name" value="Methylglyoxal synthase-like domain"/>
    <property type="match status" value="1"/>
</dbReference>
<keyword evidence="9 19" id="KW-0677">Repeat</keyword>
<feature type="binding site" evidence="19">
    <location>
        <position position="789"/>
    </location>
    <ligand>
        <name>ATP</name>
        <dbReference type="ChEBI" id="CHEBI:30616"/>
        <label>2</label>
    </ligand>
</feature>
<comment type="catalytic activity">
    <reaction evidence="15 19">
        <text>hydrogencarbonate + NH4(+) + 2 ATP = carbamoyl phosphate + 2 ADP + phosphate + 2 H(+)</text>
        <dbReference type="Rhea" id="RHEA:18029"/>
        <dbReference type="ChEBI" id="CHEBI:15378"/>
        <dbReference type="ChEBI" id="CHEBI:17544"/>
        <dbReference type="ChEBI" id="CHEBI:28938"/>
        <dbReference type="ChEBI" id="CHEBI:30616"/>
        <dbReference type="ChEBI" id="CHEBI:43474"/>
        <dbReference type="ChEBI" id="CHEBI:58228"/>
        <dbReference type="ChEBI" id="CHEBI:456216"/>
        <dbReference type="EC" id="6.3.4.16"/>
    </reaction>
</comment>
<evidence type="ECO:0000256" key="15">
    <source>
        <dbReference type="ARBA" id="ARBA00047359"/>
    </source>
</evidence>
<feature type="binding site" evidence="19">
    <location>
        <position position="305"/>
    </location>
    <ligand>
        <name>Mn(2+)</name>
        <dbReference type="ChEBI" id="CHEBI:29035"/>
        <label>1</label>
    </ligand>
</feature>
<dbReference type="InterPro" id="IPR005479">
    <property type="entry name" value="CPAse_ATP-bd"/>
</dbReference>
<dbReference type="GO" id="GO:0044205">
    <property type="term" value="P:'de novo' UMP biosynthetic process"/>
    <property type="evidence" value="ECO:0007669"/>
    <property type="project" value="UniProtKB-UniRule"/>
</dbReference>
<dbReference type="FunFam" id="3.30.470.20:FF:000014">
    <property type="entry name" value="Carbamoyl-phosphate synthase large chain"/>
    <property type="match status" value="1"/>
</dbReference>
<evidence type="ECO:0000256" key="6">
    <source>
        <dbReference type="ARBA" id="ARBA00022598"/>
    </source>
</evidence>
<keyword evidence="7 19" id="KW-0028">Amino-acid biosynthesis</keyword>
<comment type="catalytic activity">
    <reaction evidence="16 19">
        <text>hydrogencarbonate + L-glutamine + 2 ATP + H2O = carbamoyl phosphate + L-glutamate + 2 ADP + phosphate + 2 H(+)</text>
        <dbReference type="Rhea" id="RHEA:18633"/>
        <dbReference type="ChEBI" id="CHEBI:15377"/>
        <dbReference type="ChEBI" id="CHEBI:15378"/>
        <dbReference type="ChEBI" id="CHEBI:17544"/>
        <dbReference type="ChEBI" id="CHEBI:29985"/>
        <dbReference type="ChEBI" id="CHEBI:30616"/>
        <dbReference type="ChEBI" id="CHEBI:43474"/>
        <dbReference type="ChEBI" id="CHEBI:58228"/>
        <dbReference type="ChEBI" id="CHEBI:58359"/>
        <dbReference type="ChEBI" id="CHEBI:456216"/>
        <dbReference type="EC" id="6.3.5.5"/>
    </reaction>
</comment>
<feature type="binding site" evidence="19">
    <location>
        <position position="248"/>
    </location>
    <ligand>
        <name>ATP</name>
        <dbReference type="ChEBI" id="CHEBI:30616"/>
        <label>1</label>
    </ligand>
</feature>
<comment type="function">
    <text evidence="17 19">Large subunit of the glutamine-dependent carbamoyl phosphate synthetase (CPSase). CPSase catalyzes the formation of carbamoyl phosphate from the ammonia moiety of glutamine, carbonate, and phosphate donated by ATP, constituting the first step of 2 biosynthetic pathways, one leading to arginine and/or urea and the other to pyrimidine nucleotides. The large subunit (synthetase) binds the substrates ammonia (free or transferred from glutamine from the small subunit), hydrogencarbonate and ATP and carries out an ATP-coupled ligase reaction, activating hydrogencarbonate by forming carboxy phosphate which reacts with ammonia to form carbamoyl phosphate.</text>
</comment>
<comment type="pathway">
    <text evidence="2 19">Pyrimidine metabolism; UMP biosynthesis via de novo pathway; (S)-dihydroorotate from bicarbonate: step 1/3.</text>
</comment>
<evidence type="ECO:0000256" key="14">
    <source>
        <dbReference type="ARBA" id="ARBA00023211"/>
    </source>
</evidence>
<feature type="binding site" evidence="19">
    <location>
        <position position="832"/>
    </location>
    <ligand>
        <name>Mn(2+)</name>
        <dbReference type="ChEBI" id="CHEBI:29035"/>
        <label>3</label>
    </ligand>
</feature>
<evidence type="ECO:0000256" key="19">
    <source>
        <dbReference type="HAMAP-Rule" id="MF_01210"/>
    </source>
</evidence>